<sequence length="66" mass="7150">MRRGQRLVLNQNCVNCIVKCDGSLLLFFSSTAQQLNSSTAQQLNSSTAQQLNSSTAQQLNSSTAQD</sequence>
<name>A0A0C1QHJ8_9GAMM</name>
<gene>
    <name evidence="1" type="ORF">JF50_03080</name>
</gene>
<proteinExistence type="predicted"/>
<evidence type="ECO:0000313" key="1">
    <source>
        <dbReference type="EMBL" id="KID58850.1"/>
    </source>
</evidence>
<dbReference type="EMBL" id="JWIC01000003">
    <property type="protein sequence ID" value="KID58850.1"/>
    <property type="molecule type" value="Genomic_DNA"/>
</dbReference>
<accession>A0A0C1QHJ8</accession>
<organism evidence="1 2">
    <name type="scientific">Pseudoalteromonas luteoviolacea</name>
    <dbReference type="NCBI Taxonomy" id="43657"/>
    <lineage>
        <taxon>Bacteria</taxon>
        <taxon>Pseudomonadati</taxon>
        <taxon>Pseudomonadota</taxon>
        <taxon>Gammaproteobacteria</taxon>
        <taxon>Alteromonadales</taxon>
        <taxon>Pseudoalteromonadaceae</taxon>
        <taxon>Pseudoalteromonas</taxon>
    </lineage>
</organism>
<reference evidence="1 2" key="1">
    <citation type="submission" date="2014-12" db="EMBL/GenBank/DDBJ databases">
        <title>Draft Genome Sequence of Pseudoalteromonas luteoviolacea HI1.</title>
        <authorList>
            <person name="Asahina A.Y."/>
            <person name="Hadfield M.G."/>
        </authorList>
    </citation>
    <scope>NUCLEOTIDE SEQUENCE [LARGE SCALE GENOMIC DNA]</scope>
    <source>
        <strain evidence="1 2">HI1</strain>
    </source>
</reference>
<evidence type="ECO:0000313" key="2">
    <source>
        <dbReference type="Proteomes" id="UP000031327"/>
    </source>
</evidence>
<dbReference type="Proteomes" id="UP000031327">
    <property type="component" value="Unassembled WGS sequence"/>
</dbReference>
<comment type="caution">
    <text evidence="1">The sequence shown here is derived from an EMBL/GenBank/DDBJ whole genome shotgun (WGS) entry which is preliminary data.</text>
</comment>
<protein>
    <submittedName>
        <fullName evidence="1">Uncharacterized protein</fullName>
    </submittedName>
</protein>
<dbReference type="AlphaFoldDB" id="A0A0C1QHJ8"/>